<dbReference type="AlphaFoldDB" id="A0AAV4U011"/>
<keyword evidence="2" id="KW-1185">Reference proteome</keyword>
<dbReference type="Proteomes" id="UP001054837">
    <property type="component" value="Unassembled WGS sequence"/>
</dbReference>
<protein>
    <submittedName>
        <fullName evidence="1">Uncharacterized protein</fullName>
    </submittedName>
</protein>
<evidence type="ECO:0000313" key="1">
    <source>
        <dbReference type="EMBL" id="GIY51088.1"/>
    </source>
</evidence>
<accession>A0AAV4U011</accession>
<sequence>MKAISFAGLAGYRGGSTINPPLTPWKEELAIPFPPRENPHRDRNISLLEGKRELGASYPILRGKSFAEILCGACVVWMVSPFLECNGLERLLKSAPFVSRLRCFSAADGGY</sequence>
<gene>
    <name evidence="1" type="ORF">CDAR_498241</name>
</gene>
<name>A0AAV4U011_9ARAC</name>
<evidence type="ECO:0000313" key="2">
    <source>
        <dbReference type="Proteomes" id="UP001054837"/>
    </source>
</evidence>
<organism evidence="1 2">
    <name type="scientific">Caerostris darwini</name>
    <dbReference type="NCBI Taxonomy" id="1538125"/>
    <lineage>
        <taxon>Eukaryota</taxon>
        <taxon>Metazoa</taxon>
        <taxon>Ecdysozoa</taxon>
        <taxon>Arthropoda</taxon>
        <taxon>Chelicerata</taxon>
        <taxon>Arachnida</taxon>
        <taxon>Araneae</taxon>
        <taxon>Araneomorphae</taxon>
        <taxon>Entelegynae</taxon>
        <taxon>Araneoidea</taxon>
        <taxon>Araneidae</taxon>
        <taxon>Caerostris</taxon>
    </lineage>
</organism>
<comment type="caution">
    <text evidence="1">The sequence shown here is derived from an EMBL/GenBank/DDBJ whole genome shotgun (WGS) entry which is preliminary data.</text>
</comment>
<proteinExistence type="predicted"/>
<dbReference type="EMBL" id="BPLQ01010495">
    <property type="protein sequence ID" value="GIY51088.1"/>
    <property type="molecule type" value="Genomic_DNA"/>
</dbReference>
<reference evidence="1 2" key="1">
    <citation type="submission" date="2021-06" db="EMBL/GenBank/DDBJ databases">
        <title>Caerostris darwini draft genome.</title>
        <authorList>
            <person name="Kono N."/>
            <person name="Arakawa K."/>
        </authorList>
    </citation>
    <scope>NUCLEOTIDE SEQUENCE [LARGE SCALE GENOMIC DNA]</scope>
</reference>